<dbReference type="InterPro" id="IPR048068">
    <property type="entry name" value="LarA-like"/>
</dbReference>
<dbReference type="RefSeq" id="WP_084575245.1">
    <property type="nucleotide sequence ID" value="NZ_CP155572.1"/>
</dbReference>
<feature type="domain" description="Lactate racemase C-terminal" evidence="2">
    <location>
        <begin position="284"/>
        <end position="421"/>
    </location>
</feature>
<dbReference type="PANTHER" id="PTHR33171">
    <property type="entry name" value="LAR_N DOMAIN-CONTAINING PROTEIN"/>
    <property type="match status" value="1"/>
</dbReference>
<evidence type="ECO:0000259" key="2">
    <source>
        <dbReference type="Pfam" id="PF21113"/>
    </source>
</evidence>
<keyword evidence="4" id="KW-1185">Reference proteome</keyword>
<dbReference type="PANTHER" id="PTHR33171:SF17">
    <property type="entry name" value="LARA-LIKE N-TERMINAL DOMAIN-CONTAINING PROTEIN"/>
    <property type="match status" value="1"/>
</dbReference>
<gene>
    <name evidence="3" type="ORF">SAMN04488500_10620</name>
</gene>
<dbReference type="NCBIfam" id="NF033504">
    <property type="entry name" value="Ni_dep_LarA"/>
    <property type="match status" value="1"/>
</dbReference>
<dbReference type="Gene3D" id="3.90.226.30">
    <property type="match status" value="1"/>
</dbReference>
<dbReference type="InterPro" id="IPR048520">
    <property type="entry name" value="LarA_C"/>
</dbReference>
<dbReference type="Pfam" id="PF09861">
    <property type="entry name" value="Lar_N"/>
    <property type="match status" value="1"/>
</dbReference>
<dbReference type="Proteomes" id="UP000192738">
    <property type="component" value="Unassembled WGS sequence"/>
</dbReference>
<protein>
    <submittedName>
        <fullName evidence="3">Nickel-dependent lactate racemase</fullName>
    </submittedName>
</protein>
<dbReference type="AlphaFoldDB" id="A0A1W2AP95"/>
<name>A0A1W2AP95_9FIRM</name>
<evidence type="ECO:0000259" key="1">
    <source>
        <dbReference type="Pfam" id="PF09861"/>
    </source>
</evidence>
<evidence type="ECO:0000313" key="4">
    <source>
        <dbReference type="Proteomes" id="UP000192738"/>
    </source>
</evidence>
<dbReference type="InterPro" id="IPR047926">
    <property type="entry name" value="Ni_dep_LarA"/>
</dbReference>
<feature type="domain" description="LarA-like N-terminal" evidence="1">
    <location>
        <begin position="10"/>
        <end position="208"/>
    </location>
</feature>
<organism evidence="3 4">
    <name type="scientific">Sporomusa malonica</name>
    <dbReference type="NCBI Taxonomy" id="112901"/>
    <lineage>
        <taxon>Bacteria</taxon>
        <taxon>Bacillati</taxon>
        <taxon>Bacillota</taxon>
        <taxon>Negativicutes</taxon>
        <taxon>Selenomonadales</taxon>
        <taxon>Sporomusaceae</taxon>
        <taxon>Sporomusa</taxon>
    </lineage>
</organism>
<dbReference type="GO" id="GO:0050043">
    <property type="term" value="F:lactate racemase activity"/>
    <property type="evidence" value="ECO:0007669"/>
    <property type="project" value="InterPro"/>
</dbReference>
<evidence type="ECO:0000313" key="3">
    <source>
        <dbReference type="EMBL" id="SMC62549.1"/>
    </source>
</evidence>
<proteinExistence type="predicted"/>
<reference evidence="3 4" key="1">
    <citation type="submission" date="2017-04" db="EMBL/GenBank/DDBJ databases">
        <authorList>
            <person name="Afonso C.L."/>
            <person name="Miller P.J."/>
            <person name="Scott M.A."/>
            <person name="Spackman E."/>
            <person name="Goraichik I."/>
            <person name="Dimitrov K.M."/>
            <person name="Suarez D.L."/>
            <person name="Swayne D.E."/>
        </authorList>
    </citation>
    <scope>NUCLEOTIDE SEQUENCE [LARGE SCALE GENOMIC DNA]</scope>
    <source>
        <strain evidence="3 4">DSM 5090</strain>
    </source>
</reference>
<sequence length="431" mass="47279">MPETVFEFGYGSSKIKVGLSEEKIINNVLGKPCPAIVDVPAAVREALRNPIGTPPLKEVVKSGDRVAVVVSDITRAWVKFDQFLPVLLDELNEAGIPDQNIFIIIAPGAHRLNTKEEFIVLCGEKVCQRVAVYNHECHNQDELVYTGKTKSGVECYINKRVAEADKVILTGGIVHHLMAGFGGGRKAILPGISGFKTIQGNHLFCMNKEVGKGLNPNCISGKLDGNEMNEDMIEQAALAKPDFLLNAVFTPENKFAKFVAGHWYEAWLAGTKMVDEIYGIPINAQADLVVSSAGGFPKDINLYQGVKTIDNAYMAAKPGGAAICFMELPDIMEPAEFSDWFKYPTMLEHEMALRENFTIPGFLAYRLLDIARQLSLIIVTKKENTEFIRKAGMIPAATTEEALAIAQEKLGREDYTITVMTTAANTVPVLK</sequence>
<dbReference type="InterPro" id="IPR043166">
    <property type="entry name" value="LarA-like_C"/>
</dbReference>
<dbReference type="InterPro" id="IPR018657">
    <property type="entry name" value="LarA-like_N"/>
</dbReference>
<dbReference type="EMBL" id="FWXI01000006">
    <property type="protein sequence ID" value="SMC62549.1"/>
    <property type="molecule type" value="Genomic_DNA"/>
</dbReference>
<accession>A0A1W2AP95</accession>
<dbReference type="STRING" id="112901.SAMN04488500_10620"/>
<dbReference type="OrthoDB" id="9770545at2"/>
<dbReference type="Pfam" id="PF21113">
    <property type="entry name" value="LarA_C"/>
    <property type="match status" value="1"/>
</dbReference>
<dbReference type="Gene3D" id="3.40.50.11440">
    <property type="match status" value="1"/>
</dbReference>